<dbReference type="InterPro" id="IPR029058">
    <property type="entry name" value="AB_hydrolase_fold"/>
</dbReference>
<dbReference type="GO" id="GO:0016787">
    <property type="term" value="F:hydrolase activity"/>
    <property type="evidence" value="ECO:0007669"/>
    <property type="project" value="UniProtKB-KW"/>
</dbReference>
<dbReference type="EMBL" id="FXUG01000002">
    <property type="protein sequence ID" value="SMP46534.1"/>
    <property type="molecule type" value="Genomic_DNA"/>
</dbReference>
<dbReference type="Gene3D" id="3.40.50.1820">
    <property type="entry name" value="alpha/beta hydrolase"/>
    <property type="match status" value="1"/>
</dbReference>
<evidence type="ECO:0000313" key="2">
    <source>
        <dbReference type="EMBL" id="SMP46534.1"/>
    </source>
</evidence>
<dbReference type="Pfam" id="PF12146">
    <property type="entry name" value="Hydrolase_4"/>
    <property type="match status" value="1"/>
</dbReference>
<comment type="caution">
    <text evidence="2">The sequence shown here is derived from an EMBL/GenBank/DDBJ whole genome shotgun (WGS) entry which is preliminary data.</text>
</comment>
<protein>
    <submittedName>
        <fullName evidence="2">Lysophospholipase, alpha-beta hydrolase superfamily</fullName>
    </submittedName>
</protein>
<dbReference type="RefSeq" id="WP_283431478.1">
    <property type="nucleotide sequence ID" value="NZ_FXUG01000002.1"/>
</dbReference>
<dbReference type="PANTHER" id="PTHR11614">
    <property type="entry name" value="PHOSPHOLIPASE-RELATED"/>
    <property type="match status" value="1"/>
</dbReference>
<keyword evidence="2" id="KW-0378">Hydrolase</keyword>
<organism evidence="2 3">
    <name type="scientific">Neorhodopirellula lusitana</name>
    <dbReference type="NCBI Taxonomy" id="445327"/>
    <lineage>
        <taxon>Bacteria</taxon>
        <taxon>Pseudomonadati</taxon>
        <taxon>Planctomycetota</taxon>
        <taxon>Planctomycetia</taxon>
        <taxon>Pirellulales</taxon>
        <taxon>Pirellulaceae</taxon>
        <taxon>Neorhodopirellula</taxon>
    </lineage>
</organism>
<dbReference type="InterPro" id="IPR051044">
    <property type="entry name" value="MAG_DAG_Lipase"/>
</dbReference>
<name>A0ABY1PT55_9BACT</name>
<dbReference type="SUPFAM" id="SSF53474">
    <property type="entry name" value="alpha/beta-Hydrolases"/>
    <property type="match status" value="1"/>
</dbReference>
<sequence>MLHPDLVQYRGHQDARLAARVWQVDRPTADVICLHGIISHSGWYEASGSHLASAGVNVHLLDRRGSGLSQGPRGDVDCWTTWVSDVVHYLRGLPNERPKVLMGISWGGILATTIARQYPTLINGLALVCPGLFSRKAANQVQRTALRLANAIGIKKHRVSIPLRDPALFTNSSVWQNYIANDPLTLRKITIDFAMNNLTLLDEATQIHHEIAMPVLLMLASNDPITDNEPTRQFVERMGSTDETIIEYFGASHTLEFEDDSSKYFADLAEWCQRVALNSNGSDRNT</sequence>
<accession>A0ABY1PT55</accession>
<dbReference type="Proteomes" id="UP001158067">
    <property type="component" value="Unassembled WGS sequence"/>
</dbReference>
<dbReference type="InterPro" id="IPR022742">
    <property type="entry name" value="Hydrolase_4"/>
</dbReference>
<evidence type="ECO:0000259" key="1">
    <source>
        <dbReference type="Pfam" id="PF12146"/>
    </source>
</evidence>
<proteinExistence type="predicted"/>
<gene>
    <name evidence="2" type="ORF">SAMN06265222_102142</name>
</gene>
<evidence type="ECO:0000313" key="3">
    <source>
        <dbReference type="Proteomes" id="UP001158067"/>
    </source>
</evidence>
<feature type="domain" description="Serine aminopeptidase S33" evidence="1">
    <location>
        <begin position="26"/>
        <end position="260"/>
    </location>
</feature>
<reference evidence="2 3" key="1">
    <citation type="submission" date="2017-05" db="EMBL/GenBank/DDBJ databases">
        <authorList>
            <person name="Varghese N."/>
            <person name="Submissions S."/>
        </authorList>
    </citation>
    <scope>NUCLEOTIDE SEQUENCE [LARGE SCALE GENOMIC DNA]</scope>
    <source>
        <strain evidence="2 3">DSM 25457</strain>
    </source>
</reference>
<keyword evidence="3" id="KW-1185">Reference proteome</keyword>